<name>A0A1M5ZAU7_9FIRM</name>
<dbReference type="STRING" id="1123282.SAMN02745823_03460"/>
<keyword evidence="3" id="KW-1185">Reference proteome</keyword>
<dbReference type="EMBL" id="FQXV01000016">
    <property type="protein sequence ID" value="SHI21354.1"/>
    <property type="molecule type" value="Genomic_DNA"/>
</dbReference>
<dbReference type="PANTHER" id="PTHR43845:SF1">
    <property type="entry name" value="BLR5969 PROTEIN"/>
    <property type="match status" value="1"/>
</dbReference>
<dbReference type="PANTHER" id="PTHR43845">
    <property type="entry name" value="BLR5969 PROTEIN"/>
    <property type="match status" value="1"/>
</dbReference>
<dbReference type="InterPro" id="IPR000873">
    <property type="entry name" value="AMP-dep_synth/lig_dom"/>
</dbReference>
<sequence length="457" mass="50073">MPGASGRSRPRHITVKLTPLEPWISERAGIPNPPDPARLRQYQLDALRETLRLMKEKSRFYRQRLHDVSPESVVTMEDLPRLPFTSAGDIGLRPEDFLCVPPRDIGRIVTLSTSGTTGRPKRIFFTGADQELTVDFFHHGMTTMADSGDRVMIFMPGSTEGSIGDLLQRGLARFDCASVIYGPVRDSSDALKALIEENITCVVAIPSQMLALAKYDAEGPKALKGRLRSVLLSADYVPRAVSARLEEIWGAPVYGHYGMTETGLGGGVECAARHGYHLREADLLFEIVDPVTGRPVPDGEYGEIVFSTLTRRGMPLLRYRTGDRSRFLTEPCPCGSVLRRLDHVSGRISEAVSLPGGRTLSITQLDEILLAEPSVTAFSAEMTARDGRDCLNITVESAGHFDADMLAQKLEPLLGGLLSEGRLTLSIGAGAVDFFTTGTLKRRIADQRNHEKRSGSL</sequence>
<gene>
    <name evidence="2" type="ORF">SAMN02745823_03460</name>
</gene>
<accession>A0A1M5ZAU7</accession>
<dbReference type="InterPro" id="IPR042099">
    <property type="entry name" value="ANL_N_sf"/>
</dbReference>
<dbReference type="AlphaFoldDB" id="A0A1M5ZAU7"/>
<organism evidence="2 3">
    <name type="scientific">Sporobacter termitidis DSM 10068</name>
    <dbReference type="NCBI Taxonomy" id="1123282"/>
    <lineage>
        <taxon>Bacteria</taxon>
        <taxon>Bacillati</taxon>
        <taxon>Bacillota</taxon>
        <taxon>Clostridia</taxon>
        <taxon>Eubacteriales</taxon>
        <taxon>Oscillospiraceae</taxon>
        <taxon>Sporobacter</taxon>
    </lineage>
</organism>
<proteinExistence type="predicted"/>
<dbReference type="Proteomes" id="UP000183995">
    <property type="component" value="Unassembled WGS sequence"/>
</dbReference>
<protein>
    <submittedName>
        <fullName evidence="2">Phenylacetate-coenzyme A ligase PaaK, adenylate-forming domain family</fullName>
    </submittedName>
</protein>
<dbReference type="Gene3D" id="3.40.50.12780">
    <property type="entry name" value="N-terminal domain of ligase-like"/>
    <property type="match status" value="1"/>
</dbReference>
<dbReference type="SUPFAM" id="SSF56801">
    <property type="entry name" value="Acetyl-CoA synthetase-like"/>
    <property type="match status" value="1"/>
</dbReference>
<evidence type="ECO:0000259" key="1">
    <source>
        <dbReference type="Pfam" id="PF00501"/>
    </source>
</evidence>
<evidence type="ECO:0000313" key="2">
    <source>
        <dbReference type="EMBL" id="SHI21354.1"/>
    </source>
</evidence>
<reference evidence="2 3" key="1">
    <citation type="submission" date="2016-11" db="EMBL/GenBank/DDBJ databases">
        <authorList>
            <person name="Jaros S."/>
            <person name="Januszkiewicz K."/>
            <person name="Wedrychowicz H."/>
        </authorList>
    </citation>
    <scope>NUCLEOTIDE SEQUENCE [LARGE SCALE GENOMIC DNA]</scope>
    <source>
        <strain evidence="2 3">DSM 10068</strain>
    </source>
</reference>
<dbReference type="NCBIfam" id="NF045666">
    <property type="entry name" value="DVU1553_fam_AMP"/>
    <property type="match status" value="1"/>
</dbReference>
<dbReference type="Pfam" id="PF00501">
    <property type="entry name" value="AMP-binding"/>
    <property type="match status" value="1"/>
</dbReference>
<dbReference type="GO" id="GO:0016874">
    <property type="term" value="F:ligase activity"/>
    <property type="evidence" value="ECO:0007669"/>
    <property type="project" value="UniProtKB-KW"/>
</dbReference>
<evidence type="ECO:0000313" key="3">
    <source>
        <dbReference type="Proteomes" id="UP000183995"/>
    </source>
</evidence>
<keyword evidence="2" id="KW-0436">Ligase</keyword>
<feature type="domain" description="AMP-dependent synthetase/ligase" evidence="1">
    <location>
        <begin position="113"/>
        <end position="307"/>
    </location>
</feature>